<dbReference type="Proteomes" id="UP000000311">
    <property type="component" value="Unassembled WGS sequence"/>
</dbReference>
<evidence type="ECO:0000313" key="1">
    <source>
        <dbReference type="EMBL" id="EFN70001.1"/>
    </source>
</evidence>
<accession>E2A988</accession>
<name>E2A988_CAMFO</name>
<sequence length="23" mass="2730">TLQQNGVSERENRTLVEFDPCYM</sequence>
<feature type="non-terminal residue" evidence="1">
    <location>
        <position position="23"/>
    </location>
</feature>
<proteinExistence type="predicted"/>
<dbReference type="EMBL" id="GL437723">
    <property type="protein sequence ID" value="EFN70001.1"/>
    <property type="molecule type" value="Genomic_DNA"/>
</dbReference>
<dbReference type="InParanoid" id="E2A988"/>
<reference evidence="1 2" key="1">
    <citation type="journal article" date="2010" name="Science">
        <title>Genomic comparison of the ants Camponotus floridanus and Harpegnathos saltator.</title>
        <authorList>
            <person name="Bonasio R."/>
            <person name="Zhang G."/>
            <person name="Ye C."/>
            <person name="Mutti N.S."/>
            <person name="Fang X."/>
            <person name="Qin N."/>
            <person name="Donahue G."/>
            <person name="Yang P."/>
            <person name="Li Q."/>
            <person name="Li C."/>
            <person name="Zhang P."/>
            <person name="Huang Z."/>
            <person name="Berger S.L."/>
            <person name="Reinberg D."/>
            <person name="Wang J."/>
            <person name="Liebig J."/>
        </authorList>
    </citation>
    <scope>NUCLEOTIDE SEQUENCE [LARGE SCALE GENOMIC DNA]</scope>
    <source>
        <strain evidence="2">C129</strain>
    </source>
</reference>
<evidence type="ECO:0000313" key="2">
    <source>
        <dbReference type="Proteomes" id="UP000000311"/>
    </source>
</evidence>
<organism evidence="2">
    <name type="scientific">Camponotus floridanus</name>
    <name type="common">Florida carpenter ant</name>
    <dbReference type="NCBI Taxonomy" id="104421"/>
    <lineage>
        <taxon>Eukaryota</taxon>
        <taxon>Metazoa</taxon>
        <taxon>Ecdysozoa</taxon>
        <taxon>Arthropoda</taxon>
        <taxon>Hexapoda</taxon>
        <taxon>Insecta</taxon>
        <taxon>Pterygota</taxon>
        <taxon>Neoptera</taxon>
        <taxon>Endopterygota</taxon>
        <taxon>Hymenoptera</taxon>
        <taxon>Apocrita</taxon>
        <taxon>Aculeata</taxon>
        <taxon>Formicoidea</taxon>
        <taxon>Formicidae</taxon>
        <taxon>Formicinae</taxon>
        <taxon>Camponotus</taxon>
    </lineage>
</organism>
<dbReference type="AlphaFoldDB" id="E2A988"/>
<gene>
    <name evidence="1" type="ORF">EAG_16323</name>
</gene>
<feature type="non-terminal residue" evidence="1">
    <location>
        <position position="1"/>
    </location>
</feature>
<keyword evidence="2" id="KW-1185">Reference proteome</keyword>
<protein>
    <submittedName>
        <fullName evidence="1">Uncharacterized protein</fullName>
    </submittedName>
</protein>